<sequence>MAPITDKEKKRLAEKHTKLLAELVKQPDNATCADCGAPGPRWASWNIGVFLCIRCGGFHRRIGTHITKVKSISLDNWTPEQIEHFRRIGNKRANAFFNPHPDRHPAPRSDREIERYIRDKYERRMFVDQRNGVMDPTQEGADLSPLPREPVKAGSMDEATALTKLREMGFTNVRDNHAALKKFNFDVARAAAFLAGETEEPAKPTISENDPRVKQLINMGFDHAGQNVQALIQCKGNVNQAIELLLSDNAPPRTSTSAKPAKPAAAPAKPAAAPAASSAAADLLDGDFFGSVSAAPAASASKPAAAAAAPVNPLDDMFGSLTIGSAAPAPATAAAAAPAAASNDTFGDFGDFLSATPAPKPAAAPAVKSPAQSISSPVAASTSPVTVTAPPNGGQSMFDNDFIMSLYSKGPAQPAANTNSAPQGQAAGNNTGNNAFMDLDFFMK</sequence>
<proteinExistence type="predicted"/>
<organism evidence="1 2">
    <name type="scientific">Linderina macrospora</name>
    <dbReference type="NCBI Taxonomy" id="4868"/>
    <lineage>
        <taxon>Eukaryota</taxon>
        <taxon>Fungi</taxon>
        <taxon>Fungi incertae sedis</taxon>
        <taxon>Zoopagomycota</taxon>
        <taxon>Kickxellomycotina</taxon>
        <taxon>Kickxellomycetes</taxon>
        <taxon>Kickxellales</taxon>
        <taxon>Kickxellaceae</taxon>
        <taxon>Linderina</taxon>
    </lineage>
</organism>
<evidence type="ECO:0000313" key="1">
    <source>
        <dbReference type="EMBL" id="KAJ1945461.1"/>
    </source>
</evidence>
<comment type="caution">
    <text evidence="1">The sequence shown here is derived from an EMBL/GenBank/DDBJ whole genome shotgun (WGS) entry which is preliminary data.</text>
</comment>
<gene>
    <name evidence="1" type="primary">GTS1</name>
    <name evidence="1" type="ORF">FBU59_002299</name>
</gene>
<evidence type="ECO:0000313" key="2">
    <source>
        <dbReference type="Proteomes" id="UP001150603"/>
    </source>
</evidence>
<dbReference type="EMBL" id="JANBPW010001234">
    <property type="protein sequence ID" value="KAJ1945461.1"/>
    <property type="molecule type" value="Genomic_DNA"/>
</dbReference>
<protein>
    <submittedName>
        <fullName evidence="1">Gtpase activating protein</fullName>
    </submittedName>
</protein>
<reference evidence="1" key="1">
    <citation type="submission" date="2022-07" db="EMBL/GenBank/DDBJ databases">
        <title>Phylogenomic reconstructions and comparative analyses of Kickxellomycotina fungi.</title>
        <authorList>
            <person name="Reynolds N.K."/>
            <person name="Stajich J.E."/>
            <person name="Barry K."/>
            <person name="Grigoriev I.V."/>
            <person name="Crous P."/>
            <person name="Smith M.E."/>
        </authorList>
    </citation>
    <scope>NUCLEOTIDE SEQUENCE</scope>
    <source>
        <strain evidence="1">NRRL 5244</strain>
    </source>
</reference>
<keyword evidence="2" id="KW-1185">Reference proteome</keyword>
<name>A0ACC1JBE4_9FUNG</name>
<accession>A0ACC1JBE4</accession>
<dbReference type="Proteomes" id="UP001150603">
    <property type="component" value="Unassembled WGS sequence"/>
</dbReference>